<feature type="coiled-coil region" evidence="8">
    <location>
        <begin position="314"/>
        <end position="352"/>
    </location>
</feature>
<dbReference type="Proteomes" id="UP000188320">
    <property type="component" value="Unassembled WGS sequence"/>
</dbReference>
<keyword evidence="12" id="KW-1185">Reference proteome</keyword>
<dbReference type="PANTHER" id="PTHR14360">
    <property type="entry name" value="PROTEIN FMP32, MITOCHONDRIAL"/>
    <property type="match status" value="1"/>
</dbReference>
<evidence type="ECO:0000256" key="8">
    <source>
        <dbReference type="SAM" id="Coils"/>
    </source>
</evidence>
<name>A0A1R1PBZ5_ZANCU</name>
<dbReference type="Gene3D" id="1.20.5.340">
    <property type="match status" value="1"/>
</dbReference>
<evidence type="ECO:0000256" key="7">
    <source>
        <dbReference type="ARBA" id="ARBA00023136"/>
    </source>
</evidence>
<dbReference type="GO" id="GO:0016020">
    <property type="term" value="C:membrane"/>
    <property type="evidence" value="ECO:0007669"/>
    <property type="project" value="UniProtKB-SubCell"/>
</dbReference>
<dbReference type="OrthoDB" id="1552at2759"/>
<organism evidence="11 12">
    <name type="scientific">Zancudomyces culisetae</name>
    <name type="common">Gut fungus</name>
    <name type="synonym">Smittium culisetae</name>
    <dbReference type="NCBI Taxonomy" id="1213189"/>
    <lineage>
        <taxon>Eukaryota</taxon>
        <taxon>Fungi</taxon>
        <taxon>Fungi incertae sedis</taxon>
        <taxon>Zoopagomycota</taxon>
        <taxon>Kickxellomycotina</taxon>
        <taxon>Harpellomycetes</taxon>
        <taxon>Harpellales</taxon>
        <taxon>Legeriomycetaceae</taxon>
        <taxon>Zancudomyces</taxon>
    </lineage>
</organism>
<protein>
    <submittedName>
        <fullName evidence="11">Protein fmp32, mitochondrial</fullName>
    </submittedName>
</protein>
<evidence type="ECO:0000256" key="5">
    <source>
        <dbReference type="ARBA" id="ARBA00023054"/>
    </source>
</evidence>
<reference evidence="12" key="1">
    <citation type="submission" date="2017-01" db="EMBL/GenBank/DDBJ databases">
        <authorList>
            <person name="Wang Y."/>
            <person name="White M."/>
            <person name="Kvist S."/>
            <person name="Moncalvo J.-M."/>
        </authorList>
    </citation>
    <scope>NUCLEOTIDE SEQUENCE [LARGE SCALE GENOMIC DNA]</scope>
    <source>
        <strain evidence="12">COL-18-3</strain>
    </source>
</reference>
<dbReference type="EMBL" id="LSSK01001915">
    <property type="protein sequence ID" value="OMH78488.1"/>
    <property type="molecule type" value="Genomic_DNA"/>
</dbReference>
<comment type="subcellular location">
    <subcellularLocation>
        <location evidence="2">Membrane</location>
    </subcellularLocation>
    <subcellularLocation>
        <location evidence="1">Mitochondrion</location>
    </subcellularLocation>
</comment>
<evidence type="ECO:0000256" key="3">
    <source>
        <dbReference type="ARBA" id="ARBA00022692"/>
    </source>
</evidence>
<sequence length="416" mass="46583">MPKYEKSIEKLYSTKRDEDEDQKIPTHVDKQGGELIGEMPVFIENKTDIGSTGIDGVGARGLIIKVPELLHQGDIIEDKKTEMVSTPSLEEKLDTNVGENNKKLTIKIVEGVGGEGGGNSRRKVSEIKERDVDEWVLIDNVQKPDNTVEANMSTEAKNVEEPTGPAENVSTGDLQDEYISINASDPSSAQQRPQDTPEVNQSDEQSQTSENIRYLGMEEAQTIGYREESIIAALGGSIHPFDTQHVVEILRTSGLSLEKSLAVMNAIKIIQLSDISYLQQQVVTKEEIDHHDYQIKANLAKLKTEMHVMRKNDQSILTSEAAALARELESLSQQLRDEMENMRSEISIELNARKYERIDSSKSSEILRHEMENKYMNTLGDIRTLIESTKILIIRRGLIAGIITIIVVYVFTMDSN</sequence>
<evidence type="ECO:0000256" key="4">
    <source>
        <dbReference type="ARBA" id="ARBA00022989"/>
    </source>
</evidence>
<keyword evidence="4 10" id="KW-1133">Transmembrane helix</keyword>
<evidence type="ECO:0000256" key="1">
    <source>
        <dbReference type="ARBA" id="ARBA00004173"/>
    </source>
</evidence>
<evidence type="ECO:0000313" key="12">
    <source>
        <dbReference type="Proteomes" id="UP000188320"/>
    </source>
</evidence>
<accession>A0A1R1PBZ5</accession>
<feature type="transmembrane region" description="Helical" evidence="10">
    <location>
        <begin position="393"/>
        <end position="412"/>
    </location>
</feature>
<evidence type="ECO:0000256" key="2">
    <source>
        <dbReference type="ARBA" id="ARBA00004370"/>
    </source>
</evidence>
<comment type="caution">
    <text evidence="11">The sequence shown here is derived from an EMBL/GenBank/DDBJ whole genome shotgun (WGS) entry which is preliminary data.</text>
</comment>
<proteinExistence type="predicted"/>
<keyword evidence="7 10" id="KW-0472">Membrane</keyword>
<feature type="region of interest" description="Disordered" evidence="9">
    <location>
        <begin position="184"/>
        <end position="209"/>
    </location>
</feature>
<dbReference type="AlphaFoldDB" id="A0A1R1PBZ5"/>
<dbReference type="GO" id="GO:0005739">
    <property type="term" value="C:mitochondrion"/>
    <property type="evidence" value="ECO:0007669"/>
    <property type="project" value="UniProtKB-SubCell"/>
</dbReference>
<dbReference type="PANTHER" id="PTHR14360:SF12">
    <property type="entry name" value="MOZ PROTEIN REPRESENTS A CHROMATIN-ASSOCIATED ACETYLTRANSFERASE"/>
    <property type="match status" value="1"/>
</dbReference>
<dbReference type="Pfam" id="PF07798">
    <property type="entry name" value="CCDC90-like"/>
    <property type="match status" value="1"/>
</dbReference>
<evidence type="ECO:0000256" key="9">
    <source>
        <dbReference type="SAM" id="MobiDB-lite"/>
    </source>
</evidence>
<gene>
    <name evidence="11" type="ORF">AX774_g8115</name>
</gene>
<keyword evidence="6" id="KW-0496">Mitochondrion</keyword>
<dbReference type="InterPro" id="IPR024461">
    <property type="entry name" value="CCDC90-like"/>
</dbReference>
<keyword evidence="5 8" id="KW-0175">Coiled coil</keyword>
<evidence type="ECO:0000313" key="11">
    <source>
        <dbReference type="EMBL" id="OMH78488.1"/>
    </source>
</evidence>
<evidence type="ECO:0000256" key="6">
    <source>
        <dbReference type="ARBA" id="ARBA00023128"/>
    </source>
</evidence>
<evidence type="ECO:0000256" key="10">
    <source>
        <dbReference type="SAM" id="Phobius"/>
    </source>
</evidence>
<keyword evidence="3 10" id="KW-0812">Transmembrane</keyword>